<proteinExistence type="predicted"/>
<gene>
    <name evidence="2" type="ORF">GLP33_19080</name>
</gene>
<dbReference type="CDD" id="cd02042">
    <property type="entry name" value="ParAB_family"/>
    <property type="match status" value="1"/>
</dbReference>
<reference evidence="2" key="1">
    <citation type="submission" date="2019-11" db="EMBL/GenBank/DDBJ databases">
        <title>Comparative genomics of photobacteria reveal adaptation to distinct habitats.</title>
        <authorList>
            <person name="Fuertes-Perez S."/>
            <person name="Hilgarth M."/>
            <person name="Vogel R.F."/>
        </authorList>
    </citation>
    <scope>NUCLEOTIDE SEQUENCE</scope>
    <source>
        <strain evidence="2">TMW2.2145</strain>
    </source>
</reference>
<sequence>MAKYLILMASKGGSGKSVLCKQIARELYRTGYKVNGQDYDPQQHYAQFVEVNNAIFSSNGEVDFTIVDTQGAHTQTNIDIMQGMKNEDALFIIPFMPTDDDYKEALKMRDRLKEFGLLDNAIFVANRCYRENDKDVKDFKQRLSTTVNVAKSVFVNRKAYAKEPDSKVINEISRFLNEVVVNGSTN</sequence>
<dbReference type="InterPro" id="IPR027417">
    <property type="entry name" value="P-loop_NTPase"/>
</dbReference>
<organism evidence="2 3">
    <name type="scientific">Photobacterium phosphoreum</name>
    <dbReference type="NCBI Taxonomy" id="659"/>
    <lineage>
        <taxon>Bacteria</taxon>
        <taxon>Pseudomonadati</taxon>
        <taxon>Pseudomonadota</taxon>
        <taxon>Gammaproteobacteria</taxon>
        <taxon>Vibrionales</taxon>
        <taxon>Vibrionaceae</taxon>
        <taxon>Photobacterium</taxon>
    </lineage>
</organism>
<evidence type="ECO:0000313" key="3">
    <source>
        <dbReference type="Proteomes" id="UP000813876"/>
    </source>
</evidence>
<dbReference type="Pfam" id="PF01656">
    <property type="entry name" value="CbiA"/>
    <property type="match status" value="1"/>
</dbReference>
<accession>A0AAW4ZV02</accession>
<dbReference type="EMBL" id="WMCP01000033">
    <property type="protein sequence ID" value="MCF2303826.1"/>
    <property type="molecule type" value="Genomic_DNA"/>
</dbReference>
<protein>
    <submittedName>
        <fullName evidence="2">ParA family protein</fullName>
    </submittedName>
</protein>
<feature type="domain" description="CobQ/CobB/MinD/ParA nucleotide binding" evidence="1">
    <location>
        <begin position="6"/>
        <end position="151"/>
    </location>
</feature>
<dbReference type="Gene3D" id="3.40.50.300">
    <property type="entry name" value="P-loop containing nucleotide triphosphate hydrolases"/>
    <property type="match status" value="1"/>
</dbReference>
<name>A0AAW4ZV02_PHOPO</name>
<evidence type="ECO:0000313" key="2">
    <source>
        <dbReference type="EMBL" id="MCF2303826.1"/>
    </source>
</evidence>
<dbReference type="RefSeq" id="WP_065208847.1">
    <property type="nucleotide sequence ID" value="NZ_LZFG01000075.1"/>
</dbReference>
<dbReference type="GeneID" id="69966447"/>
<dbReference type="Proteomes" id="UP000813876">
    <property type="component" value="Unassembled WGS sequence"/>
</dbReference>
<dbReference type="InterPro" id="IPR002586">
    <property type="entry name" value="CobQ/CobB/MinD/ParA_Nub-bd_dom"/>
</dbReference>
<dbReference type="SUPFAM" id="SSF52540">
    <property type="entry name" value="P-loop containing nucleoside triphosphate hydrolases"/>
    <property type="match status" value="1"/>
</dbReference>
<evidence type="ECO:0000259" key="1">
    <source>
        <dbReference type="Pfam" id="PF01656"/>
    </source>
</evidence>
<comment type="caution">
    <text evidence="2">The sequence shown here is derived from an EMBL/GenBank/DDBJ whole genome shotgun (WGS) entry which is preliminary data.</text>
</comment>
<dbReference type="AlphaFoldDB" id="A0AAW4ZV02"/>